<dbReference type="Proteomes" id="UP000790377">
    <property type="component" value="Unassembled WGS sequence"/>
</dbReference>
<comment type="caution">
    <text evidence="1">The sequence shown here is derived from an EMBL/GenBank/DDBJ whole genome shotgun (WGS) entry which is preliminary data.</text>
</comment>
<accession>A0ACB8A775</accession>
<reference evidence="1" key="1">
    <citation type="journal article" date="2021" name="New Phytol.">
        <title>Evolutionary innovations through gain and loss of genes in the ectomycorrhizal Boletales.</title>
        <authorList>
            <person name="Wu G."/>
            <person name="Miyauchi S."/>
            <person name="Morin E."/>
            <person name="Kuo A."/>
            <person name="Drula E."/>
            <person name="Varga T."/>
            <person name="Kohler A."/>
            <person name="Feng B."/>
            <person name="Cao Y."/>
            <person name="Lipzen A."/>
            <person name="Daum C."/>
            <person name="Hundley H."/>
            <person name="Pangilinan J."/>
            <person name="Johnson J."/>
            <person name="Barry K."/>
            <person name="LaButti K."/>
            <person name="Ng V."/>
            <person name="Ahrendt S."/>
            <person name="Min B."/>
            <person name="Choi I.G."/>
            <person name="Park H."/>
            <person name="Plett J.M."/>
            <person name="Magnuson J."/>
            <person name="Spatafora J.W."/>
            <person name="Nagy L.G."/>
            <person name="Henrissat B."/>
            <person name="Grigoriev I.V."/>
            <person name="Yang Z.L."/>
            <person name="Xu J."/>
            <person name="Martin F.M."/>
        </authorList>
    </citation>
    <scope>NUCLEOTIDE SEQUENCE</scope>
    <source>
        <strain evidence="1">ATCC 28755</strain>
    </source>
</reference>
<evidence type="ECO:0000313" key="1">
    <source>
        <dbReference type="EMBL" id="KAH7908933.1"/>
    </source>
</evidence>
<name>A0ACB8A775_9AGAM</name>
<evidence type="ECO:0000313" key="2">
    <source>
        <dbReference type="Proteomes" id="UP000790377"/>
    </source>
</evidence>
<keyword evidence="2" id="KW-1185">Reference proteome</keyword>
<sequence>MALSRSLLSDPGYPISTPSSSLFLYYSYHHTSIQLVTCFGLVLYLLGSRSKELPCSVGRITLLLSWTYSWNDLLSLFRNSSKVVLYFLMTLPSLPCLLVRLRGPAMVTCSARALKLSKTSSYRFDHTGLTPCLTDQGKFSVGVPLEPNPMTCLSSDCGVKTAPPYRFPHCPNQVPVCDPDDL</sequence>
<gene>
    <name evidence="1" type="ORF">BJ138DRAFT_1156507</name>
</gene>
<dbReference type="EMBL" id="MU267789">
    <property type="protein sequence ID" value="KAH7908933.1"/>
    <property type="molecule type" value="Genomic_DNA"/>
</dbReference>
<proteinExistence type="predicted"/>
<organism evidence="1 2">
    <name type="scientific">Hygrophoropsis aurantiaca</name>
    <dbReference type="NCBI Taxonomy" id="72124"/>
    <lineage>
        <taxon>Eukaryota</taxon>
        <taxon>Fungi</taxon>
        <taxon>Dikarya</taxon>
        <taxon>Basidiomycota</taxon>
        <taxon>Agaricomycotina</taxon>
        <taxon>Agaricomycetes</taxon>
        <taxon>Agaricomycetidae</taxon>
        <taxon>Boletales</taxon>
        <taxon>Coniophorineae</taxon>
        <taxon>Hygrophoropsidaceae</taxon>
        <taxon>Hygrophoropsis</taxon>
    </lineage>
</organism>
<protein>
    <submittedName>
        <fullName evidence="1">Uncharacterized protein</fullName>
    </submittedName>
</protein>